<feature type="binding site" description="axial binding residue" evidence="7">
    <location>
        <position position="532"/>
    </location>
    <ligand>
        <name>heme</name>
        <dbReference type="ChEBI" id="CHEBI:30413"/>
    </ligand>
    <ligandPart>
        <name>Fe</name>
        <dbReference type="ChEBI" id="CHEBI:18248"/>
    </ligandPart>
</feature>
<dbReference type="Gene3D" id="1.10.630.10">
    <property type="entry name" value="Cytochrome P450"/>
    <property type="match status" value="1"/>
</dbReference>
<proteinExistence type="inferred from homology"/>
<evidence type="ECO:0000313" key="10">
    <source>
        <dbReference type="Proteomes" id="UP001303115"/>
    </source>
</evidence>
<dbReference type="InterPro" id="IPR050121">
    <property type="entry name" value="Cytochrome_P450_monoxygenase"/>
</dbReference>
<organism evidence="9 10">
    <name type="scientific">Parachaetomium inaequale</name>
    <dbReference type="NCBI Taxonomy" id="2588326"/>
    <lineage>
        <taxon>Eukaryota</taxon>
        <taxon>Fungi</taxon>
        <taxon>Dikarya</taxon>
        <taxon>Ascomycota</taxon>
        <taxon>Pezizomycotina</taxon>
        <taxon>Sordariomycetes</taxon>
        <taxon>Sordariomycetidae</taxon>
        <taxon>Sordariales</taxon>
        <taxon>Chaetomiaceae</taxon>
        <taxon>Parachaetomium</taxon>
    </lineage>
</organism>
<dbReference type="Pfam" id="PF00067">
    <property type="entry name" value="p450"/>
    <property type="match status" value="2"/>
</dbReference>
<dbReference type="SUPFAM" id="SSF48264">
    <property type="entry name" value="Cytochrome P450"/>
    <property type="match status" value="1"/>
</dbReference>
<accession>A0AAN6SNI5</accession>
<dbReference type="GO" id="GO:0020037">
    <property type="term" value="F:heme binding"/>
    <property type="evidence" value="ECO:0007669"/>
    <property type="project" value="InterPro"/>
</dbReference>
<keyword evidence="5 7" id="KW-0408">Iron</keyword>
<dbReference type="InterPro" id="IPR017972">
    <property type="entry name" value="Cyt_P450_CS"/>
</dbReference>
<dbReference type="InterPro" id="IPR001128">
    <property type="entry name" value="Cyt_P450"/>
</dbReference>
<dbReference type="InterPro" id="IPR002403">
    <property type="entry name" value="Cyt_P450_E_grp-IV"/>
</dbReference>
<gene>
    <name evidence="9" type="ORF">C8A01DRAFT_39853</name>
</gene>
<keyword evidence="3 7" id="KW-0349">Heme</keyword>
<comment type="similarity">
    <text evidence="2 8">Belongs to the cytochrome P450 family.</text>
</comment>
<protein>
    <submittedName>
        <fullName evidence="9">Cytochrome P450</fullName>
    </submittedName>
</protein>
<dbReference type="EMBL" id="MU854516">
    <property type="protein sequence ID" value="KAK4033660.1"/>
    <property type="molecule type" value="Genomic_DNA"/>
</dbReference>
<evidence type="ECO:0000256" key="6">
    <source>
        <dbReference type="ARBA" id="ARBA00023033"/>
    </source>
</evidence>
<evidence type="ECO:0000256" key="1">
    <source>
        <dbReference type="ARBA" id="ARBA00001971"/>
    </source>
</evidence>
<dbReference type="PANTHER" id="PTHR24305:SF232">
    <property type="entry name" value="P450, PUTATIVE (EUROFUNG)-RELATED"/>
    <property type="match status" value="1"/>
</dbReference>
<dbReference type="PRINTS" id="PR00465">
    <property type="entry name" value="EP450IV"/>
</dbReference>
<evidence type="ECO:0000256" key="8">
    <source>
        <dbReference type="RuleBase" id="RU000461"/>
    </source>
</evidence>
<evidence type="ECO:0000256" key="3">
    <source>
        <dbReference type="ARBA" id="ARBA00022617"/>
    </source>
</evidence>
<evidence type="ECO:0000313" key="9">
    <source>
        <dbReference type="EMBL" id="KAK4033660.1"/>
    </source>
</evidence>
<dbReference type="PANTHER" id="PTHR24305">
    <property type="entry name" value="CYTOCHROME P450"/>
    <property type="match status" value="1"/>
</dbReference>
<dbReference type="InterPro" id="IPR036396">
    <property type="entry name" value="Cyt_P450_sf"/>
</dbReference>
<dbReference type="AlphaFoldDB" id="A0AAN6SNI5"/>
<sequence length="587" mass="65320">MGAVLSSVQGTLLAGVLLAGLYMLYRAALPKPLANIPYNRDAANKLFGDVPEMMGYVMRTKRIFCWLTSLTARHQSPIIQAFIKPMALPWVVVTDPFESQDILLRRTKEFDRSGFFGDLIGGILPEQHIQFVSSDARFKNNRNLINHLMAPSFITDVSGPQLYKAASTMIRLWELKCSMAEGRPFHAHHDITYMALDTIFAGMFGHPESESITIGRLQAVAQQSEGTREKLPASKDQPVRFPEPELPAIFAAALTLANSVTDTQLSPAPRLTSWVLRQLPYMKKATATKDQYIRDRVDESVRVMAQDDSDNTTTPPRTALHSVLLRERDVAAKEGRQPDYHKRAIADEFFGFMLAGHDTSATTVAWGVKFLADHPAAQDRLRADLRAALPDATRAKRAPTYQELARAHVPYLDAVVEEVLRHANTIAFVVRRAMCDTTVLGRHIPKDTDVFLVANGAGYLEPNMTLPDEVRSPGARRGEKSALTGAWDEKDVAAFRPERWLKRGGTGSEGEGETFDPMAGPTLAFGLGPRGCFGKRFALHGLKIQFALIVWHFHLLKTPEELSGYDAVQRFAREPTQCFVRLNNANI</sequence>
<name>A0AAN6SNI5_9PEZI</name>
<evidence type="ECO:0000256" key="7">
    <source>
        <dbReference type="PIRSR" id="PIRSR602403-1"/>
    </source>
</evidence>
<keyword evidence="6 8" id="KW-0503">Monooxygenase</keyword>
<evidence type="ECO:0000256" key="2">
    <source>
        <dbReference type="ARBA" id="ARBA00010617"/>
    </source>
</evidence>
<keyword evidence="10" id="KW-1185">Reference proteome</keyword>
<keyword evidence="4 7" id="KW-0479">Metal-binding</keyword>
<reference evidence="10" key="1">
    <citation type="journal article" date="2023" name="Mol. Phylogenet. Evol.">
        <title>Genome-scale phylogeny and comparative genomics of the fungal order Sordariales.</title>
        <authorList>
            <person name="Hensen N."/>
            <person name="Bonometti L."/>
            <person name="Westerberg I."/>
            <person name="Brannstrom I.O."/>
            <person name="Guillou S."/>
            <person name="Cros-Aarteil S."/>
            <person name="Calhoun S."/>
            <person name="Haridas S."/>
            <person name="Kuo A."/>
            <person name="Mondo S."/>
            <person name="Pangilinan J."/>
            <person name="Riley R."/>
            <person name="LaButti K."/>
            <person name="Andreopoulos B."/>
            <person name="Lipzen A."/>
            <person name="Chen C."/>
            <person name="Yan M."/>
            <person name="Daum C."/>
            <person name="Ng V."/>
            <person name="Clum A."/>
            <person name="Steindorff A."/>
            <person name="Ohm R.A."/>
            <person name="Martin F."/>
            <person name="Silar P."/>
            <person name="Natvig D.O."/>
            <person name="Lalanne C."/>
            <person name="Gautier V."/>
            <person name="Ament-Velasquez S.L."/>
            <person name="Kruys A."/>
            <person name="Hutchinson M.I."/>
            <person name="Powell A.J."/>
            <person name="Barry K."/>
            <person name="Miller A.N."/>
            <person name="Grigoriev I.V."/>
            <person name="Debuchy R."/>
            <person name="Gladieux P."/>
            <person name="Hiltunen Thoren M."/>
            <person name="Johannesson H."/>
        </authorList>
    </citation>
    <scope>NUCLEOTIDE SEQUENCE [LARGE SCALE GENOMIC DNA]</scope>
    <source>
        <strain evidence="10">CBS 284.82</strain>
    </source>
</reference>
<dbReference type="GO" id="GO:0016705">
    <property type="term" value="F:oxidoreductase activity, acting on paired donors, with incorporation or reduction of molecular oxygen"/>
    <property type="evidence" value="ECO:0007669"/>
    <property type="project" value="InterPro"/>
</dbReference>
<evidence type="ECO:0000256" key="5">
    <source>
        <dbReference type="ARBA" id="ARBA00023004"/>
    </source>
</evidence>
<dbReference type="GO" id="GO:0004497">
    <property type="term" value="F:monooxygenase activity"/>
    <property type="evidence" value="ECO:0007669"/>
    <property type="project" value="UniProtKB-KW"/>
</dbReference>
<dbReference type="GO" id="GO:0005506">
    <property type="term" value="F:iron ion binding"/>
    <property type="evidence" value="ECO:0007669"/>
    <property type="project" value="InterPro"/>
</dbReference>
<comment type="caution">
    <text evidence="9">The sequence shown here is derived from an EMBL/GenBank/DDBJ whole genome shotgun (WGS) entry which is preliminary data.</text>
</comment>
<comment type="cofactor">
    <cofactor evidence="1 7">
        <name>heme</name>
        <dbReference type="ChEBI" id="CHEBI:30413"/>
    </cofactor>
</comment>
<evidence type="ECO:0000256" key="4">
    <source>
        <dbReference type="ARBA" id="ARBA00022723"/>
    </source>
</evidence>
<keyword evidence="8" id="KW-0560">Oxidoreductase</keyword>
<dbReference type="Proteomes" id="UP001303115">
    <property type="component" value="Unassembled WGS sequence"/>
</dbReference>
<dbReference type="PRINTS" id="PR00385">
    <property type="entry name" value="P450"/>
</dbReference>
<dbReference type="PROSITE" id="PS00086">
    <property type="entry name" value="CYTOCHROME_P450"/>
    <property type="match status" value="1"/>
</dbReference>